<organism evidence="1 2">
    <name type="scientific">Monoraphidium neglectum</name>
    <dbReference type="NCBI Taxonomy" id="145388"/>
    <lineage>
        <taxon>Eukaryota</taxon>
        <taxon>Viridiplantae</taxon>
        <taxon>Chlorophyta</taxon>
        <taxon>core chlorophytes</taxon>
        <taxon>Chlorophyceae</taxon>
        <taxon>CS clade</taxon>
        <taxon>Sphaeropleales</taxon>
        <taxon>Selenastraceae</taxon>
        <taxon>Monoraphidium</taxon>
    </lineage>
</organism>
<dbReference type="GeneID" id="25741251"/>
<accession>A0A0D2MFX7</accession>
<evidence type="ECO:0000313" key="1">
    <source>
        <dbReference type="EMBL" id="KIY99586.1"/>
    </source>
</evidence>
<gene>
    <name evidence="1" type="ORF">MNEG_8375</name>
</gene>
<sequence length="66" mass="7075">MDDGDREEFVPPHLAASMVEHSTAWPESISTAKGAAALRMRSTTLRRTGYMEGRVCGPGAARLPSS</sequence>
<evidence type="ECO:0000313" key="2">
    <source>
        <dbReference type="Proteomes" id="UP000054498"/>
    </source>
</evidence>
<name>A0A0D2MFX7_9CHLO</name>
<reference evidence="1 2" key="1">
    <citation type="journal article" date="2013" name="BMC Genomics">
        <title>Reconstruction of the lipid metabolism for the microalga Monoraphidium neglectum from its genome sequence reveals characteristics suitable for biofuel production.</title>
        <authorList>
            <person name="Bogen C."/>
            <person name="Al-Dilaimi A."/>
            <person name="Albersmeier A."/>
            <person name="Wichmann J."/>
            <person name="Grundmann M."/>
            <person name="Rupp O."/>
            <person name="Lauersen K.J."/>
            <person name="Blifernez-Klassen O."/>
            <person name="Kalinowski J."/>
            <person name="Goesmann A."/>
            <person name="Mussgnug J.H."/>
            <person name="Kruse O."/>
        </authorList>
    </citation>
    <scope>NUCLEOTIDE SEQUENCE [LARGE SCALE GENOMIC DNA]</scope>
    <source>
        <strain evidence="1 2">SAG 48.87</strain>
    </source>
</reference>
<dbReference type="AlphaFoldDB" id="A0A0D2MFX7"/>
<dbReference type="OrthoDB" id="10623603at2759"/>
<keyword evidence="2" id="KW-1185">Reference proteome</keyword>
<dbReference type="RefSeq" id="XP_013898606.1">
    <property type="nucleotide sequence ID" value="XM_014043152.1"/>
</dbReference>
<dbReference type="KEGG" id="mng:MNEG_8375"/>
<dbReference type="Proteomes" id="UP000054498">
    <property type="component" value="Unassembled WGS sequence"/>
</dbReference>
<dbReference type="EMBL" id="KK101803">
    <property type="protein sequence ID" value="KIY99586.1"/>
    <property type="molecule type" value="Genomic_DNA"/>
</dbReference>
<protein>
    <submittedName>
        <fullName evidence="1">Uncharacterized protein</fullName>
    </submittedName>
</protein>
<proteinExistence type="predicted"/>